<reference evidence="1 2" key="1">
    <citation type="submission" date="2018-06" db="EMBL/GenBank/DDBJ databases">
        <authorList>
            <consortium name="Pathogen Informatics"/>
            <person name="Doyle S."/>
        </authorList>
    </citation>
    <scope>NUCLEOTIDE SEQUENCE [LARGE SCALE GENOMIC DNA]</scope>
    <source>
        <strain evidence="1 2">NCTC8179</strain>
    </source>
</reference>
<dbReference type="Proteomes" id="UP000255543">
    <property type="component" value="Unassembled WGS sequence"/>
</dbReference>
<gene>
    <name evidence="1" type="ORF">NCTC8179_04427</name>
</gene>
<dbReference type="Gene3D" id="1.50.10.20">
    <property type="match status" value="1"/>
</dbReference>
<name>A0A377A665_ECOLX</name>
<dbReference type="SUPFAM" id="SSF48239">
    <property type="entry name" value="Terpenoid cyclases/Protein prenyltransferases"/>
    <property type="match status" value="1"/>
</dbReference>
<accession>A0A377A665</accession>
<proteinExistence type="predicted"/>
<protein>
    <submittedName>
        <fullName evidence="1">Putative protease inhibitor</fullName>
    </submittedName>
</protein>
<dbReference type="InterPro" id="IPR008930">
    <property type="entry name" value="Terpenoid_cyclase/PrenylTrfase"/>
</dbReference>
<sequence>MRNAVHRSISAFPVLLQMQRDNGGFALWDKNGDEEYWLTAYVMDFLVRAGEQGYRRADRRH</sequence>
<evidence type="ECO:0000313" key="2">
    <source>
        <dbReference type="Proteomes" id="UP000255543"/>
    </source>
</evidence>
<organism evidence="1 2">
    <name type="scientific">Escherichia coli</name>
    <dbReference type="NCBI Taxonomy" id="562"/>
    <lineage>
        <taxon>Bacteria</taxon>
        <taxon>Pseudomonadati</taxon>
        <taxon>Pseudomonadota</taxon>
        <taxon>Gammaproteobacteria</taxon>
        <taxon>Enterobacterales</taxon>
        <taxon>Enterobacteriaceae</taxon>
        <taxon>Escherichia</taxon>
    </lineage>
</organism>
<evidence type="ECO:0000313" key="1">
    <source>
        <dbReference type="EMBL" id="STK93813.1"/>
    </source>
</evidence>
<dbReference type="EMBL" id="UGEB01000001">
    <property type="protein sequence ID" value="STK93813.1"/>
    <property type="molecule type" value="Genomic_DNA"/>
</dbReference>
<dbReference type="AlphaFoldDB" id="A0A377A665"/>